<protein>
    <submittedName>
        <fullName evidence="5">Beta/gamma crystallin family protein</fullName>
    </submittedName>
</protein>
<dbReference type="EMBL" id="ARYJ01000005">
    <property type="protein sequence ID" value="KCZ88539.1"/>
    <property type="molecule type" value="Genomic_DNA"/>
</dbReference>
<evidence type="ECO:0000256" key="2">
    <source>
        <dbReference type="ARBA" id="ARBA00022737"/>
    </source>
</evidence>
<gene>
    <name evidence="5" type="ORF">HJA_09229</name>
</gene>
<keyword evidence="3" id="KW-0732">Signal</keyword>
<dbReference type="Pfam" id="PF00030">
    <property type="entry name" value="Crystall"/>
    <property type="match status" value="2"/>
</dbReference>
<evidence type="ECO:0000256" key="3">
    <source>
        <dbReference type="SAM" id="SignalP"/>
    </source>
</evidence>
<dbReference type="RefSeq" id="WP_051597544.1">
    <property type="nucleotide sequence ID" value="NZ_ARYJ01000005.1"/>
</dbReference>
<dbReference type="PANTHER" id="PTHR11818:SF42">
    <property type="entry name" value="VOLTAGE-GATED HYDROGEN CHANNEL 1"/>
    <property type="match status" value="1"/>
</dbReference>
<dbReference type="AlphaFoldDB" id="A0A059FD58"/>
<dbReference type="Gene3D" id="2.60.20.10">
    <property type="entry name" value="Crystallins"/>
    <property type="match status" value="2"/>
</dbReference>
<comment type="caution">
    <text evidence="5">The sequence shown here is derived from an EMBL/GenBank/DDBJ whole genome shotgun (WGS) entry which is preliminary data.</text>
</comment>
<dbReference type="InterPro" id="IPR050252">
    <property type="entry name" value="Beta/Gamma-Crystallin"/>
</dbReference>
<accession>A0A059FD58</accession>
<feature type="chain" id="PRO_5001577980" evidence="3">
    <location>
        <begin position="26"/>
        <end position="236"/>
    </location>
</feature>
<feature type="signal peptide" evidence="3">
    <location>
        <begin position="1"/>
        <end position="25"/>
    </location>
</feature>
<dbReference type="InterPro" id="IPR001064">
    <property type="entry name" value="Beta/gamma_crystallin"/>
</dbReference>
<keyword evidence="2" id="KW-0677">Repeat</keyword>
<evidence type="ECO:0000313" key="6">
    <source>
        <dbReference type="Proteomes" id="UP000024816"/>
    </source>
</evidence>
<reference evidence="5 6" key="1">
    <citation type="journal article" date="2014" name="Antonie Van Leeuwenhoek">
        <title>Hyphomonas beringensis sp. nov. and Hyphomonas chukchiensis sp. nov., isolated from surface seawater of the Bering Sea and Chukchi Sea.</title>
        <authorList>
            <person name="Li C."/>
            <person name="Lai Q."/>
            <person name="Li G."/>
            <person name="Dong C."/>
            <person name="Wang J."/>
            <person name="Liao Y."/>
            <person name="Shao Z."/>
        </authorList>
    </citation>
    <scope>NUCLEOTIDE SEQUENCE [LARGE SCALE GENOMIC DNA]</scope>
    <source>
        <strain evidence="5 6">VP2</strain>
    </source>
</reference>
<dbReference type="SMART" id="SM00247">
    <property type="entry name" value="XTALbg"/>
    <property type="match status" value="2"/>
</dbReference>
<dbReference type="PANTHER" id="PTHR11818">
    <property type="entry name" value="BETA/GAMMA CRYSTALLIN"/>
    <property type="match status" value="1"/>
</dbReference>
<name>A0A059FD58_9PROT</name>
<dbReference type="PATRIC" id="fig|1280952.3.peg.1839"/>
<dbReference type="Proteomes" id="UP000024816">
    <property type="component" value="Unassembled WGS sequence"/>
</dbReference>
<proteinExistence type="inferred from homology"/>
<evidence type="ECO:0000256" key="1">
    <source>
        <dbReference type="ARBA" id="ARBA00009646"/>
    </source>
</evidence>
<dbReference type="PROSITE" id="PS50915">
    <property type="entry name" value="CRYSTALLIN_BETA_GAMMA"/>
    <property type="match status" value="1"/>
</dbReference>
<comment type="similarity">
    <text evidence="1">Belongs to the beta/gamma-crystallin family.</text>
</comment>
<dbReference type="InterPro" id="IPR011024">
    <property type="entry name" value="G_crystallin-like"/>
</dbReference>
<evidence type="ECO:0000313" key="5">
    <source>
        <dbReference type="EMBL" id="KCZ88539.1"/>
    </source>
</evidence>
<evidence type="ECO:0000259" key="4">
    <source>
        <dbReference type="PROSITE" id="PS50915"/>
    </source>
</evidence>
<sequence>MKTTSLVSVLALAAGFATLAMPASADYRGGHDTWRGGDFQGRQGAAVLYADAGFRGEAIRVDGAMPRLDRYRFNDRASSIVINRGVWEVCVDADFRGRCEIIDASTAQLNDYRLNDNISSLRPAAYDRGWRDGRREDRRDHWRGGDRWGGGQGLVLFPDSNQRGPAIEISQDVPDLSYYRFNDKASSFYVSGGTWQVCEHANYRGRCEILTAGAGDLKPIRMNDNISSIRRYSRWR</sequence>
<feature type="domain" description="Beta/gamma crystallin 'Greek key'" evidence="4">
    <location>
        <begin position="193"/>
        <end position="233"/>
    </location>
</feature>
<organism evidence="5 6">
    <name type="scientific">Hyphomonas jannaschiana VP2</name>
    <dbReference type="NCBI Taxonomy" id="1280952"/>
    <lineage>
        <taxon>Bacteria</taxon>
        <taxon>Pseudomonadati</taxon>
        <taxon>Pseudomonadota</taxon>
        <taxon>Alphaproteobacteria</taxon>
        <taxon>Hyphomonadales</taxon>
        <taxon>Hyphomonadaceae</taxon>
        <taxon>Hyphomonas</taxon>
    </lineage>
</organism>
<dbReference type="STRING" id="1280952.HJA_09229"/>
<dbReference type="SUPFAM" id="SSF49695">
    <property type="entry name" value="gamma-Crystallin-like"/>
    <property type="match status" value="1"/>
</dbReference>
<dbReference type="eggNOG" id="COG3134">
    <property type="taxonomic scope" value="Bacteria"/>
</dbReference>
<keyword evidence="6" id="KW-1185">Reference proteome</keyword>